<dbReference type="AlphaFoldDB" id="A0AAD6UNA1"/>
<comment type="caution">
    <text evidence="2">The sequence shown here is derived from an EMBL/GenBank/DDBJ whole genome shotgun (WGS) entry which is preliminary data.</text>
</comment>
<evidence type="ECO:0000256" key="1">
    <source>
        <dbReference type="SAM" id="MobiDB-lite"/>
    </source>
</evidence>
<feature type="compositionally biased region" description="Basic and acidic residues" evidence="1">
    <location>
        <begin position="161"/>
        <end position="177"/>
    </location>
</feature>
<organism evidence="2 3">
    <name type="scientific">Mycena belliarum</name>
    <dbReference type="NCBI Taxonomy" id="1033014"/>
    <lineage>
        <taxon>Eukaryota</taxon>
        <taxon>Fungi</taxon>
        <taxon>Dikarya</taxon>
        <taxon>Basidiomycota</taxon>
        <taxon>Agaricomycotina</taxon>
        <taxon>Agaricomycetes</taxon>
        <taxon>Agaricomycetidae</taxon>
        <taxon>Agaricales</taxon>
        <taxon>Marasmiineae</taxon>
        <taxon>Mycenaceae</taxon>
        <taxon>Mycena</taxon>
    </lineage>
</organism>
<evidence type="ECO:0000313" key="2">
    <source>
        <dbReference type="EMBL" id="KAJ7104409.1"/>
    </source>
</evidence>
<dbReference type="EMBL" id="JARJCN010000001">
    <property type="protein sequence ID" value="KAJ7104409.1"/>
    <property type="molecule type" value="Genomic_DNA"/>
</dbReference>
<name>A0AAD6UNA1_9AGAR</name>
<gene>
    <name evidence="2" type="ORF">B0H15DRAFT_24149</name>
</gene>
<keyword evidence="3" id="KW-1185">Reference proteome</keyword>
<sequence>MSRLRIVRIVSRAAKLFPNAISWRARGLTWEAHTEARQIYPSRFPRHRNKFGSSAAASRLSAWGPWIIVDLDREDSDVLKLIGKLQEAITTNQVLSCGSCFVVRCECGEKSLQLFRREARCWRQPTRRCERCGCEGPAGSQHAARPQGGRQDCRSISSQGLEERGKRGKDDARESRKVVVRKKAKSGCANSADYPDSRLPLACPEPEEEEEVR</sequence>
<proteinExistence type="predicted"/>
<dbReference type="Proteomes" id="UP001222325">
    <property type="component" value="Unassembled WGS sequence"/>
</dbReference>
<protein>
    <submittedName>
        <fullName evidence="2">Uncharacterized protein</fullName>
    </submittedName>
</protein>
<accession>A0AAD6UNA1</accession>
<evidence type="ECO:0000313" key="3">
    <source>
        <dbReference type="Proteomes" id="UP001222325"/>
    </source>
</evidence>
<reference evidence="2" key="1">
    <citation type="submission" date="2023-03" db="EMBL/GenBank/DDBJ databases">
        <title>Massive genome expansion in bonnet fungi (Mycena s.s.) driven by repeated elements and novel gene families across ecological guilds.</title>
        <authorList>
            <consortium name="Lawrence Berkeley National Laboratory"/>
            <person name="Harder C.B."/>
            <person name="Miyauchi S."/>
            <person name="Viragh M."/>
            <person name="Kuo A."/>
            <person name="Thoen E."/>
            <person name="Andreopoulos B."/>
            <person name="Lu D."/>
            <person name="Skrede I."/>
            <person name="Drula E."/>
            <person name="Henrissat B."/>
            <person name="Morin E."/>
            <person name="Kohler A."/>
            <person name="Barry K."/>
            <person name="LaButti K."/>
            <person name="Morin E."/>
            <person name="Salamov A."/>
            <person name="Lipzen A."/>
            <person name="Mereny Z."/>
            <person name="Hegedus B."/>
            <person name="Baldrian P."/>
            <person name="Stursova M."/>
            <person name="Weitz H."/>
            <person name="Taylor A."/>
            <person name="Grigoriev I.V."/>
            <person name="Nagy L.G."/>
            <person name="Martin F."/>
            <person name="Kauserud H."/>
        </authorList>
    </citation>
    <scope>NUCLEOTIDE SEQUENCE</scope>
    <source>
        <strain evidence="2">CBHHK173m</strain>
    </source>
</reference>
<feature type="region of interest" description="Disordered" evidence="1">
    <location>
        <begin position="134"/>
        <end position="213"/>
    </location>
</feature>